<feature type="domain" description="RNA polymerase sigma-70 region 2" evidence="6">
    <location>
        <begin position="13"/>
        <end position="79"/>
    </location>
</feature>
<keyword evidence="9" id="KW-1185">Reference proteome</keyword>
<dbReference type="GO" id="GO:0006352">
    <property type="term" value="P:DNA-templated transcription initiation"/>
    <property type="evidence" value="ECO:0007669"/>
    <property type="project" value="InterPro"/>
</dbReference>
<organism evidence="8 9">
    <name type="scientific">Couchioplanes caeruleus subsp. caeruleus</name>
    <dbReference type="NCBI Taxonomy" id="56427"/>
    <lineage>
        <taxon>Bacteria</taxon>
        <taxon>Bacillati</taxon>
        <taxon>Actinomycetota</taxon>
        <taxon>Actinomycetes</taxon>
        <taxon>Micromonosporales</taxon>
        <taxon>Micromonosporaceae</taxon>
        <taxon>Couchioplanes</taxon>
    </lineage>
</organism>
<dbReference type="InterPro" id="IPR014325">
    <property type="entry name" value="RNA_pol_sigma-E_actinobac"/>
</dbReference>
<dbReference type="Pfam" id="PF04542">
    <property type="entry name" value="Sigma70_r2"/>
    <property type="match status" value="1"/>
</dbReference>
<dbReference type="CDD" id="cd06171">
    <property type="entry name" value="Sigma70_r4"/>
    <property type="match status" value="1"/>
</dbReference>
<dbReference type="InterPro" id="IPR013324">
    <property type="entry name" value="RNA_pol_sigma_r3/r4-like"/>
</dbReference>
<keyword evidence="5" id="KW-0804">Transcription</keyword>
<evidence type="ECO:0000259" key="7">
    <source>
        <dbReference type="Pfam" id="PF08281"/>
    </source>
</evidence>
<dbReference type="NCBIfam" id="TIGR02937">
    <property type="entry name" value="sigma70-ECF"/>
    <property type="match status" value="1"/>
</dbReference>
<dbReference type="Pfam" id="PF08281">
    <property type="entry name" value="Sigma70_r4_2"/>
    <property type="match status" value="1"/>
</dbReference>
<keyword evidence="4" id="KW-0238">DNA-binding</keyword>
<accession>A0A1K0GFS7</accession>
<dbReference type="EMBL" id="MEIA01000441">
    <property type="protein sequence ID" value="OJF11014.1"/>
    <property type="molecule type" value="Genomic_DNA"/>
</dbReference>
<keyword evidence="2" id="KW-0805">Transcription regulation</keyword>
<dbReference type="Gene3D" id="1.10.10.10">
    <property type="entry name" value="Winged helix-like DNA-binding domain superfamily/Winged helix DNA-binding domain"/>
    <property type="match status" value="1"/>
</dbReference>
<dbReference type="InterPro" id="IPR013249">
    <property type="entry name" value="RNA_pol_sigma70_r4_t2"/>
</dbReference>
<sequence length="181" mass="20510">MSEDDELHFTDFVHARSPALLRTAFLLTADSHLAQDLLQTALVKTWRTWRNVRRQDSPDAYVRRVMVTTATSWWRRKWRGERPAQSLPDTGAHDGELESIGARRALIAALAQLPPRQRAVVVLRYYEDLPEQQVAALLGTSVGNVKSQASRGLSKLRADGALDDWAPQRHRVLQRAHDGQE</sequence>
<reference evidence="8 9" key="1">
    <citation type="submission" date="2016-09" db="EMBL/GenBank/DDBJ databases">
        <title>Couchioplanes caeruleus draft genome sequence.</title>
        <authorList>
            <person name="Sheehan J."/>
            <person name="Caffrey P."/>
        </authorList>
    </citation>
    <scope>NUCLEOTIDE SEQUENCE [LARGE SCALE GENOMIC DNA]</scope>
    <source>
        <strain evidence="8 9">DSM 43634</strain>
    </source>
</reference>
<dbReference type="RefSeq" id="WP_071808490.1">
    <property type="nucleotide sequence ID" value="NZ_MEIA01000441.1"/>
</dbReference>
<dbReference type="InterPro" id="IPR039425">
    <property type="entry name" value="RNA_pol_sigma-70-like"/>
</dbReference>
<dbReference type="PANTHER" id="PTHR43133">
    <property type="entry name" value="RNA POLYMERASE ECF-TYPE SIGMA FACTO"/>
    <property type="match status" value="1"/>
</dbReference>
<evidence type="ECO:0000256" key="2">
    <source>
        <dbReference type="ARBA" id="ARBA00023015"/>
    </source>
</evidence>
<dbReference type="InterPro" id="IPR014284">
    <property type="entry name" value="RNA_pol_sigma-70_dom"/>
</dbReference>
<dbReference type="Gene3D" id="1.10.1740.10">
    <property type="match status" value="1"/>
</dbReference>
<dbReference type="SUPFAM" id="SSF88946">
    <property type="entry name" value="Sigma2 domain of RNA polymerase sigma factors"/>
    <property type="match status" value="1"/>
</dbReference>
<feature type="domain" description="RNA polymerase sigma factor 70 region 4 type 2" evidence="7">
    <location>
        <begin position="104"/>
        <end position="156"/>
    </location>
</feature>
<proteinExistence type="inferred from homology"/>
<evidence type="ECO:0000256" key="3">
    <source>
        <dbReference type="ARBA" id="ARBA00023082"/>
    </source>
</evidence>
<comment type="caution">
    <text evidence="8">The sequence shown here is derived from an EMBL/GenBank/DDBJ whole genome shotgun (WGS) entry which is preliminary data.</text>
</comment>
<dbReference type="InterPro" id="IPR013325">
    <property type="entry name" value="RNA_pol_sigma_r2"/>
</dbReference>
<dbReference type="Proteomes" id="UP000182486">
    <property type="component" value="Unassembled WGS sequence"/>
</dbReference>
<keyword evidence="3" id="KW-0731">Sigma factor</keyword>
<evidence type="ECO:0000256" key="1">
    <source>
        <dbReference type="ARBA" id="ARBA00010641"/>
    </source>
</evidence>
<dbReference type="GO" id="GO:0003677">
    <property type="term" value="F:DNA binding"/>
    <property type="evidence" value="ECO:0007669"/>
    <property type="project" value="UniProtKB-KW"/>
</dbReference>
<evidence type="ECO:0000256" key="5">
    <source>
        <dbReference type="ARBA" id="ARBA00023163"/>
    </source>
</evidence>
<evidence type="ECO:0000313" key="8">
    <source>
        <dbReference type="EMBL" id="OJF11014.1"/>
    </source>
</evidence>
<dbReference type="GO" id="GO:0016987">
    <property type="term" value="F:sigma factor activity"/>
    <property type="evidence" value="ECO:0007669"/>
    <property type="project" value="UniProtKB-KW"/>
</dbReference>
<dbReference type="AlphaFoldDB" id="A0A1K0GFS7"/>
<evidence type="ECO:0000259" key="6">
    <source>
        <dbReference type="Pfam" id="PF04542"/>
    </source>
</evidence>
<gene>
    <name evidence="8" type="ORF">BG844_28965</name>
</gene>
<dbReference type="InterPro" id="IPR007627">
    <property type="entry name" value="RNA_pol_sigma70_r2"/>
</dbReference>
<evidence type="ECO:0000256" key="4">
    <source>
        <dbReference type="ARBA" id="ARBA00023125"/>
    </source>
</evidence>
<dbReference type="InterPro" id="IPR036388">
    <property type="entry name" value="WH-like_DNA-bd_sf"/>
</dbReference>
<dbReference type="SUPFAM" id="SSF88659">
    <property type="entry name" value="Sigma3 and sigma4 domains of RNA polymerase sigma factors"/>
    <property type="match status" value="1"/>
</dbReference>
<evidence type="ECO:0000313" key="9">
    <source>
        <dbReference type="Proteomes" id="UP000182486"/>
    </source>
</evidence>
<comment type="similarity">
    <text evidence="1">Belongs to the sigma-70 factor family. ECF subfamily.</text>
</comment>
<evidence type="ECO:0008006" key="10">
    <source>
        <dbReference type="Google" id="ProtNLM"/>
    </source>
</evidence>
<dbReference type="NCBIfam" id="TIGR02983">
    <property type="entry name" value="SigE-fam_strep"/>
    <property type="match status" value="1"/>
</dbReference>
<name>A0A1K0GFS7_9ACTN</name>
<dbReference type="PANTHER" id="PTHR43133:SF50">
    <property type="entry name" value="ECF RNA POLYMERASE SIGMA FACTOR SIGM"/>
    <property type="match status" value="1"/>
</dbReference>
<protein>
    <recommendedName>
        <fullName evidence="10">RNA polymerase sigma-70 factor (Sigma-E family)</fullName>
    </recommendedName>
</protein>